<dbReference type="PaxDb" id="3055-EDO97766"/>
<feature type="region of interest" description="Disordered" evidence="1">
    <location>
        <begin position="66"/>
        <end position="140"/>
    </location>
</feature>
<organism evidence="2 3">
    <name type="scientific">Chlamydomonas reinhardtii</name>
    <name type="common">Chlamydomonas smithii</name>
    <dbReference type="NCBI Taxonomy" id="3055"/>
    <lineage>
        <taxon>Eukaryota</taxon>
        <taxon>Viridiplantae</taxon>
        <taxon>Chlorophyta</taxon>
        <taxon>core chlorophytes</taxon>
        <taxon>Chlorophyceae</taxon>
        <taxon>CS clade</taxon>
        <taxon>Chlamydomonadales</taxon>
        <taxon>Chlamydomonadaceae</taxon>
        <taxon>Chlamydomonas</taxon>
    </lineage>
</organism>
<name>A0A2K3CWL1_CHLRE</name>
<feature type="region of interest" description="Disordered" evidence="1">
    <location>
        <begin position="1"/>
        <end position="39"/>
    </location>
</feature>
<dbReference type="GO" id="GO:0000963">
    <property type="term" value="P:mitochondrial RNA processing"/>
    <property type="evidence" value="ECO:0000318"/>
    <property type="project" value="GO_Central"/>
</dbReference>
<dbReference type="InParanoid" id="A0A2K3CWL1"/>
<dbReference type="EMBL" id="CM008976">
    <property type="protein sequence ID" value="PNW72673.1"/>
    <property type="molecule type" value="Genomic_DNA"/>
</dbReference>
<dbReference type="Proteomes" id="UP000006906">
    <property type="component" value="Chromosome 15"/>
</dbReference>
<protein>
    <recommendedName>
        <fullName evidence="4">RAP domain-containing protein</fullName>
    </recommendedName>
</protein>
<feature type="region of interest" description="Disordered" evidence="1">
    <location>
        <begin position="781"/>
        <end position="832"/>
    </location>
</feature>
<evidence type="ECO:0008006" key="4">
    <source>
        <dbReference type="Google" id="ProtNLM"/>
    </source>
</evidence>
<evidence type="ECO:0000313" key="3">
    <source>
        <dbReference type="Proteomes" id="UP000006906"/>
    </source>
</evidence>
<dbReference type="ExpressionAtlas" id="A0A2K3CWL1">
    <property type="expression patterns" value="baseline and differential"/>
</dbReference>
<proteinExistence type="predicted"/>
<dbReference type="OrthoDB" id="547449at2759"/>
<dbReference type="PANTHER" id="PTHR21228">
    <property type="entry name" value="FAST LEU-RICH DOMAIN-CONTAINING"/>
    <property type="match status" value="1"/>
</dbReference>
<feature type="compositionally biased region" description="Polar residues" evidence="1">
    <location>
        <begin position="66"/>
        <end position="75"/>
    </location>
</feature>
<dbReference type="AlphaFoldDB" id="A0A2K3CWL1"/>
<evidence type="ECO:0000256" key="1">
    <source>
        <dbReference type="SAM" id="MobiDB-lite"/>
    </source>
</evidence>
<keyword evidence="3" id="KW-1185">Reference proteome</keyword>
<accession>A0A2K3CWL1</accession>
<sequence length="832" mass="86973">MRTSRPPLSAYSNSRHGYGYGSAAVSQGPRPASRGLLPVRSGTTVPRAFASPSSAYSARPVLLESRSLSPRSGSVPSVLAGSGGRRPIAPAVPPPSSRQLEQAAAGGGGASSSSRGEGRMGGRGRGRGGFRGRGGTAASDDETLEELQAAVTCQLPGWVEREDTAAISNAFRKAVQYRSGNGGAATAARIRSGIIADLSAAYLPLVPRIRKPFDCRMPLWALGKAGIGSKGPEVQLANALLQRLLDPAVIAAATAMDLSLALYALGKLREGWQQNGEGWDQSLGKLTDAIKTRLTAAVGHGFNAQDVSNSLWACAKLGLADADLLQRLAEAGAAVAGDMTPQALSNSLWALEALGCTGPAYRAAVQVLCGEALRRLRTPKLAEAFKPQDLSNILLALEGLQLGSEQAQLVSAVAAEDVRRGFTRYNSQDISNSTWALAKMGFGVGPEAPAEQRQWVTAALDAAMRPGTMATATPQNWSNLLYALSVMRHQPPPVLLDAGAAAAMRANSVNGPQDCANTLYALAVLQLRHAGLEAAVCGRLGELQQEDLESLTEQGLANSLWAVAVFGETGSPAMQQLAMQLARDAAIRWEEFADEGLTQLWQAQQALGGEVAAALRGNRSLQAAMDKAVATYREDTKHLPDDQKQLLAALRRLEQHGRETAGGLAVQSVQTGVVAQGVLTPVDAVMGLVDGRQVAVEMLGPKRFIYNRKQDDPTAVNGGTGMRNRQLRRAFSEGGVLLVPHWEWEGLKSPEEQEAYLLLRLQEVAAAAETQAAAAAAQGAGKTSARTSAAGAAAAPAPARPGSSGSSSSRGGRGGGSPGSPQLLTRPPRRRV</sequence>
<dbReference type="PANTHER" id="PTHR21228:SF40">
    <property type="entry name" value="LD45607P"/>
    <property type="match status" value="1"/>
</dbReference>
<dbReference type="GO" id="GO:0005759">
    <property type="term" value="C:mitochondrial matrix"/>
    <property type="evidence" value="ECO:0000318"/>
    <property type="project" value="GO_Central"/>
</dbReference>
<dbReference type="InterPro" id="IPR050870">
    <property type="entry name" value="FAST_kinase"/>
</dbReference>
<dbReference type="GeneID" id="66056444"/>
<dbReference type="GO" id="GO:0035770">
    <property type="term" value="C:ribonucleoprotein granule"/>
    <property type="evidence" value="ECO:0000318"/>
    <property type="project" value="GO_Central"/>
</dbReference>
<dbReference type="RefSeq" id="XP_042916440.1">
    <property type="nucleotide sequence ID" value="XM_043070642.1"/>
</dbReference>
<dbReference type="GO" id="GO:1901259">
    <property type="term" value="P:chloroplast rRNA processing"/>
    <property type="evidence" value="ECO:0000318"/>
    <property type="project" value="GO_Central"/>
</dbReference>
<feature type="compositionally biased region" description="Low complexity" evidence="1">
    <location>
        <begin position="781"/>
        <end position="810"/>
    </location>
</feature>
<dbReference type="KEGG" id="cre:CHLRE_15g640400v5"/>
<gene>
    <name evidence="2" type="ORF">CHLRE_15g640400v5</name>
</gene>
<dbReference type="GO" id="GO:0003723">
    <property type="term" value="F:RNA binding"/>
    <property type="evidence" value="ECO:0000318"/>
    <property type="project" value="GO_Central"/>
</dbReference>
<evidence type="ECO:0000313" key="2">
    <source>
        <dbReference type="EMBL" id="PNW72673.1"/>
    </source>
</evidence>
<dbReference type="STRING" id="3055.A0A2K3CWL1"/>
<dbReference type="Gramene" id="PNW72673">
    <property type="protein sequence ID" value="PNW72673"/>
    <property type="gene ID" value="CHLRE_15g640400v5"/>
</dbReference>
<dbReference type="GO" id="GO:0044528">
    <property type="term" value="P:regulation of mitochondrial mRNA stability"/>
    <property type="evidence" value="ECO:0000318"/>
    <property type="project" value="GO_Central"/>
</dbReference>
<reference evidence="2 3" key="1">
    <citation type="journal article" date="2007" name="Science">
        <title>The Chlamydomonas genome reveals the evolution of key animal and plant functions.</title>
        <authorList>
            <person name="Merchant S.S."/>
            <person name="Prochnik S.E."/>
            <person name="Vallon O."/>
            <person name="Harris E.H."/>
            <person name="Karpowicz S.J."/>
            <person name="Witman G.B."/>
            <person name="Terry A."/>
            <person name="Salamov A."/>
            <person name="Fritz-Laylin L.K."/>
            <person name="Marechal-Drouard L."/>
            <person name="Marshall W.F."/>
            <person name="Qu L.H."/>
            <person name="Nelson D.R."/>
            <person name="Sanderfoot A.A."/>
            <person name="Spalding M.H."/>
            <person name="Kapitonov V.V."/>
            <person name="Ren Q."/>
            <person name="Ferris P."/>
            <person name="Lindquist E."/>
            <person name="Shapiro H."/>
            <person name="Lucas S.M."/>
            <person name="Grimwood J."/>
            <person name="Schmutz J."/>
            <person name="Cardol P."/>
            <person name="Cerutti H."/>
            <person name="Chanfreau G."/>
            <person name="Chen C.L."/>
            <person name="Cognat V."/>
            <person name="Croft M.T."/>
            <person name="Dent R."/>
            <person name="Dutcher S."/>
            <person name="Fernandez E."/>
            <person name="Fukuzawa H."/>
            <person name="Gonzalez-Ballester D."/>
            <person name="Gonzalez-Halphen D."/>
            <person name="Hallmann A."/>
            <person name="Hanikenne M."/>
            <person name="Hippler M."/>
            <person name="Inwood W."/>
            <person name="Jabbari K."/>
            <person name="Kalanon M."/>
            <person name="Kuras R."/>
            <person name="Lefebvre P.A."/>
            <person name="Lemaire S.D."/>
            <person name="Lobanov A.V."/>
            <person name="Lohr M."/>
            <person name="Manuell A."/>
            <person name="Meier I."/>
            <person name="Mets L."/>
            <person name="Mittag M."/>
            <person name="Mittelmeier T."/>
            <person name="Moroney J.V."/>
            <person name="Moseley J."/>
            <person name="Napoli C."/>
            <person name="Nedelcu A.M."/>
            <person name="Niyogi K."/>
            <person name="Novoselov S.V."/>
            <person name="Paulsen I.T."/>
            <person name="Pazour G."/>
            <person name="Purton S."/>
            <person name="Ral J.P."/>
            <person name="Riano-Pachon D.M."/>
            <person name="Riekhof W."/>
            <person name="Rymarquis L."/>
            <person name="Schroda M."/>
            <person name="Stern D."/>
            <person name="Umen J."/>
            <person name="Willows R."/>
            <person name="Wilson N."/>
            <person name="Zimmer S.L."/>
            <person name="Allmer J."/>
            <person name="Balk J."/>
            <person name="Bisova K."/>
            <person name="Chen C.J."/>
            <person name="Elias M."/>
            <person name="Gendler K."/>
            <person name="Hauser C."/>
            <person name="Lamb M.R."/>
            <person name="Ledford H."/>
            <person name="Long J.C."/>
            <person name="Minagawa J."/>
            <person name="Page M.D."/>
            <person name="Pan J."/>
            <person name="Pootakham W."/>
            <person name="Roje S."/>
            <person name="Rose A."/>
            <person name="Stahlberg E."/>
            <person name="Terauchi A.M."/>
            <person name="Yang P."/>
            <person name="Ball S."/>
            <person name="Bowler C."/>
            <person name="Dieckmann C.L."/>
            <person name="Gladyshev V.N."/>
            <person name="Green P."/>
            <person name="Jorgensen R."/>
            <person name="Mayfield S."/>
            <person name="Mueller-Roeber B."/>
            <person name="Rajamani S."/>
            <person name="Sayre R.T."/>
            <person name="Brokstein P."/>
            <person name="Dubchak I."/>
            <person name="Goodstein D."/>
            <person name="Hornick L."/>
            <person name="Huang Y.W."/>
            <person name="Jhaveri J."/>
            <person name="Luo Y."/>
            <person name="Martinez D."/>
            <person name="Ngau W.C."/>
            <person name="Otillar B."/>
            <person name="Poliakov A."/>
            <person name="Porter A."/>
            <person name="Szajkowski L."/>
            <person name="Werner G."/>
            <person name="Zhou K."/>
            <person name="Grigoriev I.V."/>
            <person name="Rokhsar D.S."/>
            <person name="Grossman A.R."/>
        </authorList>
    </citation>
    <scope>NUCLEOTIDE SEQUENCE [LARGE SCALE GENOMIC DNA]</scope>
    <source>
        <strain evidence="3">CC-503</strain>
    </source>
</reference>
<dbReference type="GO" id="GO:0009507">
    <property type="term" value="C:chloroplast"/>
    <property type="evidence" value="ECO:0007669"/>
    <property type="project" value="GOC"/>
</dbReference>